<evidence type="ECO:0000313" key="5">
    <source>
        <dbReference type="Proteomes" id="UP000563601"/>
    </source>
</evidence>
<dbReference type="Proteomes" id="UP000464675">
    <property type="component" value="Chromosome"/>
</dbReference>
<dbReference type="InterPro" id="IPR004509">
    <property type="entry name" value="Competence_ComEA_HhH"/>
</dbReference>
<dbReference type="PANTHER" id="PTHR21180">
    <property type="entry name" value="ENDONUCLEASE/EXONUCLEASE/PHOSPHATASE FAMILY DOMAIN-CONTAINING PROTEIN 1"/>
    <property type="match status" value="1"/>
</dbReference>
<dbReference type="Pfam" id="PF12836">
    <property type="entry name" value="HHH_3"/>
    <property type="match status" value="1"/>
</dbReference>
<feature type="signal peptide" evidence="1">
    <location>
        <begin position="1"/>
        <end position="26"/>
    </location>
</feature>
<dbReference type="NCBIfam" id="TIGR00426">
    <property type="entry name" value="competence protein ComEA helix-hairpin-helix repeat region"/>
    <property type="match status" value="1"/>
</dbReference>
<dbReference type="SUPFAM" id="SSF47781">
    <property type="entry name" value="RuvA domain 2-like"/>
    <property type="match status" value="1"/>
</dbReference>
<dbReference type="GO" id="GO:0015628">
    <property type="term" value="P:protein secretion by the type II secretion system"/>
    <property type="evidence" value="ECO:0007669"/>
    <property type="project" value="TreeGrafter"/>
</dbReference>
<dbReference type="InterPro" id="IPR010994">
    <property type="entry name" value="RuvA_2-like"/>
</dbReference>
<reference evidence="2 5" key="2">
    <citation type="submission" date="2020-08" db="EMBL/GenBank/DDBJ databases">
        <title>Genomic Encyclopedia of Type Strains, Phase IV (KMG-IV): sequencing the most valuable type-strain genomes for metagenomic binning, comparative biology and taxonomic classification.</title>
        <authorList>
            <person name="Goeker M."/>
        </authorList>
    </citation>
    <scope>NUCLEOTIDE SEQUENCE [LARGE SCALE GENOMIC DNA]</scope>
    <source>
        <strain evidence="2 5">DSM 11525</strain>
    </source>
</reference>
<dbReference type="InterPro" id="IPR051675">
    <property type="entry name" value="Endo/Exo/Phosphatase_dom_1"/>
</dbReference>
<name>A0A6P1TF57_9GAMM</name>
<dbReference type="PANTHER" id="PTHR21180:SF32">
    <property type="entry name" value="ENDONUCLEASE_EXONUCLEASE_PHOSPHATASE FAMILY DOMAIN-CONTAINING PROTEIN 1"/>
    <property type="match status" value="1"/>
</dbReference>
<dbReference type="Proteomes" id="UP000563601">
    <property type="component" value="Unassembled WGS sequence"/>
</dbReference>
<dbReference type="GO" id="GO:0015627">
    <property type="term" value="C:type II protein secretion system complex"/>
    <property type="evidence" value="ECO:0007669"/>
    <property type="project" value="TreeGrafter"/>
</dbReference>
<evidence type="ECO:0000313" key="2">
    <source>
        <dbReference type="EMBL" id="MBB5210077.1"/>
    </source>
</evidence>
<proteinExistence type="predicted"/>
<evidence type="ECO:0000313" key="4">
    <source>
        <dbReference type="Proteomes" id="UP000464675"/>
    </source>
</evidence>
<organism evidence="2 5">
    <name type="scientific">Microbulbifer hydrolyticus</name>
    <dbReference type="NCBI Taxonomy" id="48074"/>
    <lineage>
        <taxon>Bacteria</taxon>
        <taxon>Pseudomonadati</taxon>
        <taxon>Pseudomonadota</taxon>
        <taxon>Gammaproteobacteria</taxon>
        <taxon>Cellvibrionales</taxon>
        <taxon>Microbulbiferaceae</taxon>
        <taxon>Microbulbifer</taxon>
    </lineage>
</organism>
<sequence>MKFFRIPLTVVFAVFLMLAHVQSVSAEEAVVQEQVQVNLNTASAEELSSALEGVGTAKAELIVKFREANGEFSSVEQLLEVKGIGMATLEKNRDRIQL</sequence>
<dbReference type="EMBL" id="JACHHR010000001">
    <property type="protein sequence ID" value="MBB5210077.1"/>
    <property type="molecule type" value="Genomic_DNA"/>
</dbReference>
<evidence type="ECO:0000313" key="3">
    <source>
        <dbReference type="EMBL" id="QHQ39402.1"/>
    </source>
</evidence>
<keyword evidence="1" id="KW-0732">Signal</keyword>
<dbReference type="RefSeq" id="WP_161858720.1">
    <property type="nucleotide sequence ID" value="NZ_CP047491.1"/>
</dbReference>
<accession>A0A6P1TF57</accession>
<keyword evidence="4" id="KW-1185">Reference proteome</keyword>
<dbReference type="OrthoDB" id="7510573at2"/>
<protein>
    <submittedName>
        <fullName evidence="2">Competence protein ComEA</fullName>
    </submittedName>
    <submittedName>
        <fullName evidence="3">Transporter</fullName>
    </submittedName>
</protein>
<gene>
    <name evidence="3" type="ORF">GTQ55_10720</name>
    <name evidence="2" type="ORF">HNQ53_000265</name>
</gene>
<evidence type="ECO:0000256" key="1">
    <source>
        <dbReference type="SAM" id="SignalP"/>
    </source>
</evidence>
<dbReference type="Gene3D" id="1.10.150.280">
    <property type="entry name" value="AF1531-like domain"/>
    <property type="match status" value="1"/>
</dbReference>
<reference evidence="3 4" key="1">
    <citation type="submission" date="2020-01" db="EMBL/GenBank/DDBJ databases">
        <title>The possibility of degradation of plastic by Microbulbifer hydrolyticus IRE-31.</title>
        <authorList>
            <person name="Liu L."/>
        </authorList>
    </citation>
    <scope>NUCLEOTIDE SEQUENCE [LARGE SCALE GENOMIC DNA]</scope>
    <source>
        <strain evidence="3 4">IRE-31</strain>
    </source>
</reference>
<dbReference type="AlphaFoldDB" id="A0A6P1TF57"/>
<feature type="chain" id="PRO_5044645712" evidence="1">
    <location>
        <begin position="27"/>
        <end position="98"/>
    </location>
</feature>
<dbReference type="EMBL" id="CP047491">
    <property type="protein sequence ID" value="QHQ39402.1"/>
    <property type="molecule type" value="Genomic_DNA"/>
</dbReference>